<keyword evidence="3" id="KW-1185">Reference proteome</keyword>
<sequence length="107" mass="11533">MMFLVHVFNLLVGLAAGALVCLGLANLHRLFGRSADSKGWFSANAYLVIICIIVFVETFAMVPGQLVQTPGMNLHIGGFVLAGCIASRVVAKKQRTQTSHAEQSPQY</sequence>
<dbReference type="EMBL" id="CP064954">
    <property type="protein sequence ID" value="QPK80025.1"/>
    <property type="molecule type" value="Genomic_DNA"/>
</dbReference>
<reference evidence="2 3" key="1">
    <citation type="submission" date="2020-11" db="EMBL/GenBank/DDBJ databases">
        <title>Corynebacterium sp. ZJ-599.</title>
        <authorList>
            <person name="Zhou J."/>
        </authorList>
    </citation>
    <scope>NUCLEOTIDE SEQUENCE [LARGE SCALE GENOMIC DNA]</scope>
    <source>
        <strain evidence="2 3">ZJ-599</strain>
    </source>
</reference>
<organism evidence="2 3">
    <name type="scientific">Corynebacterium lizhenjunii</name>
    <dbReference type="NCBI Taxonomy" id="2709394"/>
    <lineage>
        <taxon>Bacteria</taxon>
        <taxon>Bacillati</taxon>
        <taxon>Actinomycetota</taxon>
        <taxon>Actinomycetes</taxon>
        <taxon>Mycobacteriales</taxon>
        <taxon>Corynebacteriaceae</taxon>
        <taxon>Corynebacterium</taxon>
    </lineage>
</organism>
<name>A0A7T0PC05_9CORY</name>
<feature type="transmembrane region" description="Helical" evidence="1">
    <location>
        <begin position="39"/>
        <end position="62"/>
    </location>
</feature>
<dbReference type="AlphaFoldDB" id="A0A7T0PC05"/>
<dbReference type="KEGG" id="cliz:G7Y31_04865"/>
<feature type="transmembrane region" description="Helical" evidence="1">
    <location>
        <begin position="74"/>
        <end position="91"/>
    </location>
</feature>
<keyword evidence="1" id="KW-0812">Transmembrane</keyword>
<evidence type="ECO:0000313" key="3">
    <source>
        <dbReference type="Proteomes" id="UP000594681"/>
    </source>
</evidence>
<feature type="transmembrane region" description="Helical" evidence="1">
    <location>
        <begin position="6"/>
        <end position="27"/>
    </location>
</feature>
<dbReference type="Proteomes" id="UP000594681">
    <property type="component" value="Chromosome"/>
</dbReference>
<evidence type="ECO:0000313" key="2">
    <source>
        <dbReference type="EMBL" id="QPK80025.1"/>
    </source>
</evidence>
<dbReference type="RefSeq" id="WP_165009139.1">
    <property type="nucleotide sequence ID" value="NZ_CP064954.1"/>
</dbReference>
<gene>
    <name evidence="2" type="ORF">G7Y31_04865</name>
</gene>
<keyword evidence="1" id="KW-0472">Membrane</keyword>
<accession>A0A7T0PC05</accession>
<evidence type="ECO:0000256" key="1">
    <source>
        <dbReference type="SAM" id="Phobius"/>
    </source>
</evidence>
<proteinExistence type="predicted"/>
<keyword evidence="1" id="KW-1133">Transmembrane helix</keyword>
<protein>
    <submittedName>
        <fullName evidence="2">Uncharacterized protein</fullName>
    </submittedName>
</protein>